<evidence type="ECO:0000313" key="3">
    <source>
        <dbReference type="Proteomes" id="UP000641514"/>
    </source>
</evidence>
<dbReference type="Gene3D" id="3.40.50.150">
    <property type="entry name" value="Vaccinia Virus protein VP39"/>
    <property type="match status" value="1"/>
</dbReference>
<comment type="caution">
    <text evidence="2">The sequence shown here is derived from an EMBL/GenBank/DDBJ whole genome shotgun (WGS) entry which is preliminary data.</text>
</comment>
<accession>A0A916U2S7</accession>
<dbReference type="EMBL" id="BMJH01000001">
    <property type="protein sequence ID" value="GGC58170.1"/>
    <property type="molecule type" value="Genomic_DNA"/>
</dbReference>
<sequence length="235" mass="25827">MRFEELGWGTTPMGEISLRRRFDPTFKCDVFEVKLDDDFLMSSLFTVAEEELALLALAKLEGENLSVAVGGLGLGYTAATVLADSRVESLIVIDALEHVISWHERQLIPAGDRLVEDLRCQFVHADFFELARSESLDPEIADAKFDAVIVDIDHSPSHVLHPSHASFYTPEGLQGMAKHLTPGGVFALWSNDAPDDQFTEMLGNAIGPASAHIVTFENRLQGKDSANTVYLANKV</sequence>
<keyword evidence="3" id="KW-1185">Reference proteome</keyword>
<dbReference type="InterPro" id="IPR029063">
    <property type="entry name" value="SAM-dependent_MTases_sf"/>
</dbReference>
<reference evidence="2" key="2">
    <citation type="submission" date="2020-09" db="EMBL/GenBank/DDBJ databases">
        <authorList>
            <person name="Sun Q."/>
            <person name="Zhou Y."/>
        </authorList>
    </citation>
    <scope>NUCLEOTIDE SEQUENCE</scope>
    <source>
        <strain evidence="2">CGMCC 1.15478</strain>
    </source>
</reference>
<gene>
    <name evidence="2" type="ORF">GCM10011410_08310</name>
</gene>
<dbReference type="AlphaFoldDB" id="A0A916U2S7"/>
<dbReference type="SUPFAM" id="SSF53335">
    <property type="entry name" value="S-adenosyl-L-methionine-dependent methyltransferases"/>
    <property type="match status" value="1"/>
</dbReference>
<keyword evidence="1" id="KW-0620">Polyamine biosynthesis</keyword>
<proteinExistence type="predicted"/>
<evidence type="ECO:0000313" key="2">
    <source>
        <dbReference type="EMBL" id="GGC58170.1"/>
    </source>
</evidence>
<reference evidence="2" key="1">
    <citation type="journal article" date="2014" name="Int. J. Syst. Evol. Microbiol.">
        <title>Complete genome sequence of Corynebacterium casei LMG S-19264T (=DSM 44701T), isolated from a smear-ripened cheese.</title>
        <authorList>
            <consortium name="US DOE Joint Genome Institute (JGI-PGF)"/>
            <person name="Walter F."/>
            <person name="Albersmeier A."/>
            <person name="Kalinowski J."/>
            <person name="Ruckert C."/>
        </authorList>
    </citation>
    <scope>NUCLEOTIDE SEQUENCE</scope>
    <source>
        <strain evidence="2">CGMCC 1.15478</strain>
    </source>
</reference>
<organism evidence="2 3">
    <name type="scientific">Hoyosella rhizosphaerae</name>
    <dbReference type="NCBI Taxonomy" id="1755582"/>
    <lineage>
        <taxon>Bacteria</taxon>
        <taxon>Bacillati</taxon>
        <taxon>Actinomycetota</taxon>
        <taxon>Actinomycetes</taxon>
        <taxon>Mycobacteriales</taxon>
        <taxon>Hoyosellaceae</taxon>
        <taxon>Hoyosella</taxon>
    </lineage>
</organism>
<dbReference type="RefSeq" id="WP_188670923.1">
    <property type="nucleotide sequence ID" value="NZ_BMJH01000001.1"/>
</dbReference>
<protein>
    <submittedName>
        <fullName evidence="2">Spermidine synthase</fullName>
    </submittedName>
</protein>
<dbReference type="PANTHER" id="PTHR43317:SF3">
    <property type="entry name" value="BLR2883 PROTEIN"/>
    <property type="match status" value="1"/>
</dbReference>
<dbReference type="GO" id="GO:0006596">
    <property type="term" value="P:polyamine biosynthetic process"/>
    <property type="evidence" value="ECO:0007669"/>
    <property type="project" value="UniProtKB-KW"/>
</dbReference>
<dbReference type="CDD" id="cd02440">
    <property type="entry name" value="AdoMet_MTases"/>
    <property type="match status" value="1"/>
</dbReference>
<dbReference type="PANTHER" id="PTHR43317">
    <property type="entry name" value="THERMOSPERMINE SYNTHASE ACAULIS5"/>
    <property type="match status" value="1"/>
</dbReference>
<name>A0A916U2S7_9ACTN</name>
<evidence type="ECO:0000256" key="1">
    <source>
        <dbReference type="ARBA" id="ARBA00023115"/>
    </source>
</evidence>
<dbReference type="Proteomes" id="UP000641514">
    <property type="component" value="Unassembled WGS sequence"/>
</dbReference>